<dbReference type="EC" id="2.4.-.-" evidence="3"/>
<name>A0ABW5QMK6_9HYPH</name>
<dbReference type="InterPro" id="IPR028098">
    <property type="entry name" value="Glyco_trans_4-like_N"/>
</dbReference>
<evidence type="ECO:0000259" key="1">
    <source>
        <dbReference type="Pfam" id="PF00534"/>
    </source>
</evidence>
<dbReference type="CDD" id="cd03801">
    <property type="entry name" value="GT4_PimA-like"/>
    <property type="match status" value="1"/>
</dbReference>
<feature type="domain" description="Glycosyltransferase subfamily 4-like N-terminal" evidence="2">
    <location>
        <begin position="32"/>
        <end position="199"/>
    </location>
</feature>
<comment type="caution">
    <text evidence="3">The sequence shown here is derived from an EMBL/GenBank/DDBJ whole genome shotgun (WGS) entry which is preliminary data.</text>
</comment>
<evidence type="ECO:0000313" key="3">
    <source>
        <dbReference type="EMBL" id="MFD2648919.1"/>
    </source>
</evidence>
<organism evidence="3 4">
    <name type="scientific">Devosia albogilva</name>
    <dbReference type="NCBI Taxonomy" id="429726"/>
    <lineage>
        <taxon>Bacteria</taxon>
        <taxon>Pseudomonadati</taxon>
        <taxon>Pseudomonadota</taxon>
        <taxon>Alphaproteobacteria</taxon>
        <taxon>Hyphomicrobiales</taxon>
        <taxon>Devosiaceae</taxon>
        <taxon>Devosia</taxon>
    </lineage>
</organism>
<dbReference type="Proteomes" id="UP001597521">
    <property type="component" value="Unassembled WGS sequence"/>
</dbReference>
<dbReference type="Pfam" id="PF00534">
    <property type="entry name" value="Glycos_transf_1"/>
    <property type="match status" value="1"/>
</dbReference>
<sequence length="381" mass="41119">MIASPEPVFSAHHGSAVSLHRPRHVLMTVDAVGGVWRYAMDLAATLKAAGFTFTFAGFGPPPNERQRAEAEAHGEVVWLDAPLDWTAPDEDSLRDVPVLIGQLVDDREIDLVHLNLPSQAAGLELGVPVLTVSHSCTVTWFAAVRGTSVPPDWLWQERLNRLGFEAADMVVAPSQAHASMLRQSYGSLGCPRVVYNGSDAVTVDTGRDDYVFAAGRWWDDGKNGGVLDAAAAMTEWPVVMAGSNHGPNGAYREIAHAQWLGELGHADVMARMRRAGIFVSPSVYEPFGLAPLEAAGSGAAMVLSDIPTYRELWDGVALFADKHDAKAFAEAINSLARDPERRRQLGAAARERAGRFTLAAQGRAMQQAYESLLMPSLSRTA</sequence>
<protein>
    <submittedName>
        <fullName evidence="3">Glycosyltransferase family 4 protein</fullName>
        <ecNumber evidence="3">2.4.-.-</ecNumber>
    </submittedName>
</protein>
<dbReference type="InterPro" id="IPR001296">
    <property type="entry name" value="Glyco_trans_1"/>
</dbReference>
<dbReference type="RefSeq" id="WP_386834280.1">
    <property type="nucleotide sequence ID" value="NZ_JBHUNP010000001.1"/>
</dbReference>
<keyword evidence="4" id="KW-1185">Reference proteome</keyword>
<dbReference type="Gene3D" id="3.40.50.2000">
    <property type="entry name" value="Glycogen Phosphorylase B"/>
    <property type="match status" value="2"/>
</dbReference>
<keyword evidence="3" id="KW-0808">Transferase</keyword>
<accession>A0ABW5QMK6</accession>
<reference evidence="4" key="1">
    <citation type="journal article" date="2019" name="Int. J. Syst. Evol. Microbiol.">
        <title>The Global Catalogue of Microorganisms (GCM) 10K type strain sequencing project: providing services to taxonomists for standard genome sequencing and annotation.</title>
        <authorList>
            <consortium name="The Broad Institute Genomics Platform"/>
            <consortium name="The Broad Institute Genome Sequencing Center for Infectious Disease"/>
            <person name="Wu L."/>
            <person name="Ma J."/>
        </authorList>
    </citation>
    <scope>NUCLEOTIDE SEQUENCE [LARGE SCALE GENOMIC DNA]</scope>
    <source>
        <strain evidence="4">CCM 7427</strain>
    </source>
</reference>
<keyword evidence="3" id="KW-0328">Glycosyltransferase</keyword>
<feature type="domain" description="Glycosyl transferase family 1" evidence="1">
    <location>
        <begin position="255"/>
        <end position="352"/>
    </location>
</feature>
<dbReference type="SUPFAM" id="SSF53756">
    <property type="entry name" value="UDP-Glycosyltransferase/glycogen phosphorylase"/>
    <property type="match status" value="1"/>
</dbReference>
<proteinExistence type="predicted"/>
<dbReference type="Pfam" id="PF13439">
    <property type="entry name" value="Glyco_transf_4"/>
    <property type="match status" value="1"/>
</dbReference>
<dbReference type="PANTHER" id="PTHR12526">
    <property type="entry name" value="GLYCOSYLTRANSFERASE"/>
    <property type="match status" value="1"/>
</dbReference>
<gene>
    <name evidence="3" type="ORF">ACFSX5_14110</name>
</gene>
<dbReference type="EMBL" id="JBHUNP010000001">
    <property type="protein sequence ID" value="MFD2648919.1"/>
    <property type="molecule type" value="Genomic_DNA"/>
</dbReference>
<evidence type="ECO:0000259" key="2">
    <source>
        <dbReference type="Pfam" id="PF13439"/>
    </source>
</evidence>
<dbReference type="GO" id="GO:0016757">
    <property type="term" value="F:glycosyltransferase activity"/>
    <property type="evidence" value="ECO:0007669"/>
    <property type="project" value="UniProtKB-KW"/>
</dbReference>
<evidence type="ECO:0000313" key="4">
    <source>
        <dbReference type="Proteomes" id="UP001597521"/>
    </source>
</evidence>